<protein>
    <submittedName>
        <fullName evidence="1">Uncharacterized protein</fullName>
    </submittedName>
</protein>
<reference evidence="1 2" key="1">
    <citation type="journal article" date="2016" name="BMC Genomics">
        <title>Combined genomic and structural analyses of a cultured magnetotactic bacterium reveals its niche adaptation to a dynamic environment.</title>
        <authorList>
            <person name="Araujo A.C."/>
            <person name="Morillo V."/>
            <person name="Cypriano J."/>
            <person name="Teixeira L.C."/>
            <person name="Leao P."/>
            <person name="Lyra S."/>
            <person name="Almeida L.G."/>
            <person name="Bazylinski D.A."/>
            <person name="Vasconcellos A.T."/>
            <person name="Abreu F."/>
            <person name="Lins U."/>
        </authorList>
    </citation>
    <scope>NUCLEOTIDE SEQUENCE [LARGE SCALE GENOMIC DNA]</scope>
    <source>
        <strain evidence="1 2">IT-1</strain>
    </source>
</reference>
<evidence type="ECO:0000313" key="2">
    <source>
        <dbReference type="Proteomes" id="UP000194003"/>
    </source>
</evidence>
<gene>
    <name evidence="1" type="ORF">MAIT1_04393</name>
</gene>
<comment type="caution">
    <text evidence="1">The sequence shown here is derived from an EMBL/GenBank/DDBJ whole genome shotgun (WGS) entry which is preliminary data.</text>
</comment>
<sequence>MLNKEMEMLVLKLIDKIQAVMDAIKAMPDERALERGFNLAELEKAHLKFSRIKRSIERSLRMAKQSQEAA</sequence>
<accession>A0A1Y2KA81</accession>
<name>A0A1Y2KA81_9PROT</name>
<dbReference type="EMBL" id="LVJN01000013">
    <property type="protein sequence ID" value="OSM07628.1"/>
    <property type="molecule type" value="Genomic_DNA"/>
</dbReference>
<dbReference type="STRING" id="1434232.MAIT1_04393"/>
<keyword evidence="2" id="KW-1185">Reference proteome</keyword>
<proteinExistence type="predicted"/>
<evidence type="ECO:0000313" key="1">
    <source>
        <dbReference type="EMBL" id="OSM07628.1"/>
    </source>
</evidence>
<dbReference type="AlphaFoldDB" id="A0A1Y2KA81"/>
<organism evidence="1 2">
    <name type="scientific">Magnetofaba australis IT-1</name>
    <dbReference type="NCBI Taxonomy" id="1434232"/>
    <lineage>
        <taxon>Bacteria</taxon>
        <taxon>Pseudomonadati</taxon>
        <taxon>Pseudomonadota</taxon>
        <taxon>Magnetococcia</taxon>
        <taxon>Magnetococcales</taxon>
        <taxon>Magnetococcaceae</taxon>
        <taxon>Magnetofaba</taxon>
    </lineage>
</organism>
<dbReference type="Proteomes" id="UP000194003">
    <property type="component" value="Unassembled WGS sequence"/>
</dbReference>